<organism evidence="1 2">
    <name type="scientific">Robbsia betulipollinis</name>
    <dbReference type="NCBI Taxonomy" id="2981849"/>
    <lineage>
        <taxon>Bacteria</taxon>
        <taxon>Pseudomonadati</taxon>
        <taxon>Pseudomonadota</taxon>
        <taxon>Betaproteobacteria</taxon>
        <taxon>Burkholderiales</taxon>
        <taxon>Burkholderiaceae</taxon>
        <taxon>Robbsia</taxon>
    </lineage>
</organism>
<dbReference type="Proteomes" id="UP001082899">
    <property type="component" value="Unassembled WGS sequence"/>
</dbReference>
<keyword evidence="2" id="KW-1185">Reference proteome</keyword>
<gene>
    <name evidence="1" type="ORF">OVY01_14295</name>
</gene>
<proteinExistence type="predicted"/>
<dbReference type="EMBL" id="JAPMXC010000003">
    <property type="protein sequence ID" value="MCY0388385.1"/>
    <property type="molecule type" value="Genomic_DNA"/>
</dbReference>
<accession>A0ABT3ZR15</accession>
<evidence type="ECO:0000313" key="2">
    <source>
        <dbReference type="Proteomes" id="UP001082899"/>
    </source>
</evidence>
<reference evidence="1" key="1">
    <citation type="submission" date="2022-11" db="EMBL/GenBank/DDBJ databases">
        <title>Robbsia betulipollinis sp. nov., isolated from pollen of birch (Betula pendula).</title>
        <authorList>
            <person name="Shi H."/>
            <person name="Ambika Manirajan B."/>
            <person name="Ratering S."/>
            <person name="Geissler-Plaum R."/>
            <person name="Schnell S."/>
        </authorList>
    </citation>
    <scope>NUCLEOTIDE SEQUENCE</scope>
    <source>
        <strain evidence="1">Bb-Pol-6</strain>
    </source>
</reference>
<comment type="caution">
    <text evidence="1">The sequence shown here is derived from an EMBL/GenBank/DDBJ whole genome shotgun (WGS) entry which is preliminary data.</text>
</comment>
<sequence>MTAATGAGRARPAKGALRWCLVAGALCLPLCLLHGCASPGPKRVKANWREVTLIAAADANRNSPVAVDLVLVSDAKALDGIMTLSAAQWFATRGDLLATFPDGIRCRGWEIVPGQTITSVERVLPSGKRIVAALVFARYESAGAHRARLDRYDGRLVLTFQEETFTVLVTK</sequence>
<evidence type="ECO:0008006" key="3">
    <source>
        <dbReference type="Google" id="ProtNLM"/>
    </source>
</evidence>
<dbReference type="RefSeq" id="WP_267848269.1">
    <property type="nucleotide sequence ID" value="NZ_JAPMXC010000003.1"/>
</dbReference>
<evidence type="ECO:0000313" key="1">
    <source>
        <dbReference type="EMBL" id="MCY0388385.1"/>
    </source>
</evidence>
<name>A0ABT3ZR15_9BURK</name>
<protein>
    <recommendedName>
        <fullName evidence="3">Type VI secretion system protein</fullName>
    </recommendedName>
</protein>